<proteinExistence type="predicted"/>
<name>A0A7X4HCS1_9BURK</name>
<dbReference type="RefSeq" id="WP_161073108.1">
    <property type="nucleotide sequence ID" value="NZ_CP086370.1"/>
</dbReference>
<dbReference type="SUPFAM" id="SSF49785">
    <property type="entry name" value="Galactose-binding domain-like"/>
    <property type="match status" value="1"/>
</dbReference>
<accession>A0A7X4HCS1</accession>
<comment type="caution">
    <text evidence="3">The sequence shown here is derived from an EMBL/GenBank/DDBJ whole genome shotgun (WGS) entry which is preliminary data.</text>
</comment>
<dbReference type="Gene3D" id="2.60.120.260">
    <property type="entry name" value="Galactose-binding domain-like"/>
    <property type="match status" value="1"/>
</dbReference>
<feature type="chain" id="PRO_5030920617" evidence="1">
    <location>
        <begin position="22"/>
        <end position="226"/>
    </location>
</feature>
<dbReference type="Proteomes" id="UP000450676">
    <property type="component" value="Unassembled WGS sequence"/>
</dbReference>
<evidence type="ECO:0000313" key="4">
    <source>
        <dbReference type="Proteomes" id="UP000450676"/>
    </source>
</evidence>
<reference evidence="3 4" key="1">
    <citation type="submission" date="2019-12" db="EMBL/GenBank/DDBJ databases">
        <title>Novel species isolated from a subtropical stream in China.</title>
        <authorList>
            <person name="Lu H."/>
        </authorList>
    </citation>
    <scope>NUCLEOTIDE SEQUENCE [LARGE SCALE GENOMIC DNA]</scope>
    <source>
        <strain evidence="3 4">FT127W</strain>
    </source>
</reference>
<evidence type="ECO:0000259" key="2">
    <source>
        <dbReference type="Pfam" id="PF07589"/>
    </source>
</evidence>
<dbReference type="Pfam" id="PF07589">
    <property type="entry name" value="PEP-CTERM"/>
    <property type="match status" value="1"/>
</dbReference>
<keyword evidence="1" id="KW-0732">Signal</keyword>
<dbReference type="EMBL" id="WWCU01000017">
    <property type="protein sequence ID" value="MYN08790.1"/>
    <property type="molecule type" value="Genomic_DNA"/>
</dbReference>
<feature type="signal peptide" evidence="1">
    <location>
        <begin position="1"/>
        <end position="21"/>
    </location>
</feature>
<dbReference type="NCBIfam" id="TIGR02595">
    <property type="entry name" value="PEP_CTERM"/>
    <property type="match status" value="1"/>
</dbReference>
<gene>
    <name evidence="3" type="ORF">GTP77_15785</name>
</gene>
<evidence type="ECO:0000256" key="1">
    <source>
        <dbReference type="SAM" id="SignalP"/>
    </source>
</evidence>
<protein>
    <submittedName>
        <fullName evidence="3">PEP-CTERM sorting domain-containing protein</fullName>
    </submittedName>
</protein>
<dbReference type="InterPro" id="IPR008979">
    <property type="entry name" value="Galactose-bd-like_sf"/>
</dbReference>
<evidence type="ECO:0000313" key="3">
    <source>
        <dbReference type="EMBL" id="MYN08790.1"/>
    </source>
</evidence>
<dbReference type="InterPro" id="IPR013424">
    <property type="entry name" value="Ice-binding_C"/>
</dbReference>
<keyword evidence="4" id="KW-1185">Reference proteome</keyword>
<feature type="domain" description="Ice-binding protein C-terminal" evidence="2">
    <location>
        <begin position="200"/>
        <end position="222"/>
    </location>
</feature>
<organism evidence="3 4">
    <name type="scientific">Pseudoduganella aquatica</name>
    <dbReference type="NCBI Taxonomy" id="2660641"/>
    <lineage>
        <taxon>Bacteria</taxon>
        <taxon>Pseudomonadati</taxon>
        <taxon>Pseudomonadota</taxon>
        <taxon>Betaproteobacteria</taxon>
        <taxon>Burkholderiales</taxon>
        <taxon>Oxalobacteraceae</taxon>
        <taxon>Telluria group</taxon>
        <taxon>Pseudoduganella</taxon>
    </lineage>
</organism>
<sequence>MNKLMKALFVVALLASSAAQAVVVRGAGTGALIGGDLTDPENNGNPEADIGYNATFRSSVEPGFGGGEYAFNVFDNRVGGGNDKWCCDGGTVWVEANFGSKRYNLTKFTATSGNDGPERDPDIWQILGSNDGINYTPIFSYNNNGVSAWGSNRLQVNEYSKAGGDFTSNAAYSIFRYQATSTVYEGGMHQLNELEFFGTAVPEPGTLALSGLGLMALLLSRRKKRA</sequence>
<dbReference type="AlphaFoldDB" id="A0A7X4HCS1"/>